<accession>A0A329PJN5</accession>
<dbReference type="EMBL" id="VYVN01000012">
    <property type="protein sequence ID" value="KAA9239984.1"/>
    <property type="molecule type" value="Genomic_DNA"/>
</dbReference>
<dbReference type="Proteomes" id="UP000326476">
    <property type="component" value="Unassembled WGS sequence"/>
</dbReference>
<evidence type="ECO:0000313" key="2">
    <source>
        <dbReference type="Proteomes" id="UP000326476"/>
    </source>
</evidence>
<reference evidence="2" key="1">
    <citation type="submission" date="2019-09" db="EMBL/GenBank/DDBJ databases">
        <title>Draft genome sequence assemblies of isolates from the urinary tract.</title>
        <authorList>
            <person name="Mores C.R."/>
            <person name="Putonti C."/>
            <person name="Wolfe A.J."/>
        </authorList>
    </citation>
    <scope>NUCLEOTIDE SEQUENCE [LARGE SCALE GENOMIC DNA]</scope>
    <source>
        <strain evidence="2">UMB8614</strain>
    </source>
</reference>
<organism evidence="1 2">
    <name type="scientific">Aerococcus tenax</name>
    <dbReference type="NCBI Taxonomy" id="3078812"/>
    <lineage>
        <taxon>Bacteria</taxon>
        <taxon>Bacillati</taxon>
        <taxon>Bacillota</taxon>
        <taxon>Bacilli</taxon>
        <taxon>Lactobacillales</taxon>
        <taxon>Aerococcaceae</taxon>
        <taxon>Aerococcus</taxon>
    </lineage>
</organism>
<proteinExistence type="predicted"/>
<protein>
    <submittedName>
        <fullName evidence="1">Uncharacterized protein</fullName>
    </submittedName>
</protein>
<evidence type="ECO:0000313" key="1">
    <source>
        <dbReference type="EMBL" id="KAA9239984.1"/>
    </source>
</evidence>
<name>A0A329PJN5_9LACT</name>
<dbReference type="AlphaFoldDB" id="A0A329PJN5"/>
<gene>
    <name evidence="1" type="ORF">F6I34_05665</name>
</gene>
<sequence length="347" mass="39561">MGKNLILQIVNKNTGSTLKQGDTTTLKYQLKDANDENLNIEGKPVQVALVQGNKVAYSTDTTVEKDNLVHFKIKDILPDGRYSVEMIVSYSNDELYIFPSDDQERLIITKSAVGLLNKLTTTKEFFLTALTRRVDELLASEEFVNKLALGGRGKPEKSEPAIIYSSTPPEDTSKIWVKDDIEMPVFDNYVGEAAVTKDWSHIIGFYVGDDLYQALPMLNELPTIGDKKPSLLINTTTAISIPTFEENALYAVYIRGIKFPAIFRNFRTGTYKNENYLYAYSDERIDFKFLQKNYVTIPGLSTPSNGWNYADFFFGENVDFKFYSKSDVHYDSAVHVYNKRQQEWQKI</sequence>
<keyword evidence="2" id="KW-1185">Reference proteome</keyword>
<dbReference type="RefSeq" id="WP_111853339.1">
    <property type="nucleotide sequence ID" value="NZ_CP127382.2"/>
</dbReference>
<comment type="caution">
    <text evidence="1">The sequence shown here is derived from an EMBL/GenBank/DDBJ whole genome shotgun (WGS) entry which is preliminary data.</text>
</comment>